<dbReference type="CDD" id="cd00195">
    <property type="entry name" value="UBCc_UEV"/>
    <property type="match status" value="1"/>
</dbReference>
<dbReference type="AlphaFoldDB" id="K2G996"/>
<dbReference type="Pfam" id="PF26395">
    <property type="entry name" value="E2-CBASS"/>
    <property type="match status" value="1"/>
</dbReference>
<dbReference type="EMBL" id="AMFJ01000698">
    <property type="protein sequence ID" value="EKE26719.1"/>
    <property type="molecule type" value="Genomic_DNA"/>
</dbReference>
<protein>
    <recommendedName>
        <fullName evidence="1">Type II CBASS E2 protein domain-containing protein</fullName>
    </recommendedName>
</protein>
<dbReference type="InterPro" id="IPR058588">
    <property type="entry name" value="E2-CBASS"/>
</dbReference>
<evidence type="ECO:0000313" key="2">
    <source>
        <dbReference type="EMBL" id="EKE26719.1"/>
    </source>
</evidence>
<sequence length="117" mass="13512">MKQEDDTTLFAEGQLVTLSNNIYSIKIYYPDNYPFMAPIALIMDKDVIEHCKSWNHGYHNYGIYKNGLRICVLKPDDEIGTGWRPDFSIIFIISLVAAWLHAFEVKKTTGKWILPEA</sequence>
<dbReference type="Gene3D" id="3.10.110.10">
    <property type="entry name" value="Ubiquitin Conjugating Enzyme"/>
    <property type="match status" value="1"/>
</dbReference>
<feature type="domain" description="Type II CBASS E2 protein" evidence="1">
    <location>
        <begin position="7"/>
        <end position="116"/>
    </location>
</feature>
<proteinExistence type="predicted"/>
<accession>K2G996</accession>
<dbReference type="SUPFAM" id="SSF54495">
    <property type="entry name" value="UBC-like"/>
    <property type="match status" value="1"/>
</dbReference>
<organism evidence="2">
    <name type="scientific">uncultured bacterium</name>
    <name type="common">gcode 4</name>
    <dbReference type="NCBI Taxonomy" id="1234023"/>
    <lineage>
        <taxon>Bacteria</taxon>
        <taxon>environmental samples</taxon>
    </lineage>
</organism>
<reference evidence="2" key="1">
    <citation type="journal article" date="2012" name="Science">
        <title>Fermentation, hydrogen, and sulfur metabolism in multiple uncultivated bacterial phyla.</title>
        <authorList>
            <person name="Wrighton K.C."/>
            <person name="Thomas B.C."/>
            <person name="Sharon I."/>
            <person name="Miller C.S."/>
            <person name="Castelle C.J."/>
            <person name="VerBerkmoes N.C."/>
            <person name="Wilkins M.J."/>
            <person name="Hettich R.L."/>
            <person name="Lipton M.S."/>
            <person name="Williams K.H."/>
            <person name="Long P.E."/>
            <person name="Banfield J.F."/>
        </authorList>
    </citation>
    <scope>NUCLEOTIDE SEQUENCE [LARGE SCALE GENOMIC DNA]</scope>
</reference>
<evidence type="ECO:0000259" key="1">
    <source>
        <dbReference type="Pfam" id="PF26395"/>
    </source>
</evidence>
<gene>
    <name evidence="2" type="ORF">ACD_4C00182G0001</name>
</gene>
<comment type="caution">
    <text evidence="2">The sequence shown here is derived from an EMBL/GenBank/DDBJ whole genome shotgun (WGS) entry which is preliminary data.</text>
</comment>
<dbReference type="InterPro" id="IPR016135">
    <property type="entry name" value="UBQ-conjugating_enzyme/RWD"/>
</dbReference>
<name>K2G996_9BACT</name>